<sequence length="1128" mass="128179">MFTVYHSNQLDILKTLACWQIENQPLRDPLRSEVVLVQSPGMAQWLQMSLAEEFGIAANIDFPLPASFIWDMFVRVLPEIPKESAFNKSSMSWKLMAILPDMLPGEAFTPLRHYLSDDDDKRKLFQLASRVADLFDQYLVYRPQWLNGWEKGQLADGLGDAQLWQAPLWAALVEYTRRLEQPGWHRANLYQRFIALLENSSTRPENLPDRVFICGISALPPVYLQALRALGKHIDIHLLFTNPCRHYWGDIQDYGFLARLQSRHRRHYQDNRQIPQFRDADNASSLFNDAGEQQLSNPLLASWGKLGRDNLYLLAQMEPNEVFAFVDIEPTDLLQTLKRDLLELEDHAVIGLKTSEWENSRSKRILAAEDRSIAIHQCHSPQREVEVLQDRLLAMMADDPTLTARDIIVMVADIDAYTPFIQAVFGNAPADRALPFAISDRRASQAHPVLQAFISLLGLPDSRFTAEDVLALLEVPAVASRFAIDEEGLRLLRYWVAESGIRWGLDDDGVRDLDLPATGQHTWHFGLTRMLLGYAMNSEAGDWQGILPFDESSGLIAELAGNLAELLMQLNRWQRWLSEPRELQNWLPLCRQMLDDFFISDADTEAALTLIEEQWQQVISYGVQASYQQAVPLTLLRDELSSRLDQQRISQRFLAGPINFCTLMPMRSIPFKVVCLLGMNDGVYPRTLPPLGFDLMSQQMQKGDRSRRDDDRYLFLEALNSAQQQLYISYIARSIQDNTERYPSVLVSELVEYISQSFCLADDSGSDVDSSAKAVVKHLHHLHSRMPFAAENFSASAEFRSFAAEWLPAASGQGTAHPPFMRALPEESETVIAFDKLIRFWRHPVRAFFSLRLGVSFQLEETGLPDAEPFSLDGLSRYQVNSLLLNSLIDGKEGDQLYARQRAAGVLPYGAFGELFWLEQESEMRELAGRVREQRAAAESWEISLTLGETTLSGWLPQVQDSGLLRWRPGILNFHDGLTLWLEHLVYCTIGGTGSSLMLGRKESLWCFPALEADAAQQQLAHYIDGYRLGMRSPLLLTASGGAWLKACFDEKAGVLRLDDATQKQARGKLLQCWQGNYQVEGEGSDPYLQRLLRRLDDDSVQEMSAQAERWLFPLLLNHQPGQIDCLR</sequence>
<dbReference type="PIRSF" id="PIRSF000980">
    <property type="entry name" value="RecC"/>
    <property type="match status" value="1"/>
</dbReference>
<dbReference type="InterPro" id="IPR006697">
    <property type="entry name" value="RecC"/>
</dbReference>
<dbReference type="EMBL" id="CU468135">
    <property type="protein sequence ID" value="CAO97799.1"/>
    <property type="molecule type" value="Genomic_DNA"/>
</dbReference>
<keyword evidence="6 10" id="KW-0269">Exonuclease</keyword>
<dbReference type="GO" id="GO:0003677">
    <property type="term" value="F:DNA binding"/>
    <property type="evidence" value="ECO:0007669"/>
    <property type="project" value="UniProtKB-UniRule"/>
</dbReference>
<keyword evidence="5 10" id="KW-0347">Helicase</keyword>
<dbReference type="GO" id="GO:0005524">
    <property type="term" value="F:ATP binding"/>
    <property type="evidence" value="ECO:0007669"/>
    <property type="project" value="UniProtKB-UniRule"/>
</dbReference>
<dbReference type="InterPro" id="IPR011335">
    <property type="entry name" value="Restrct_endonuc-II-like"/>
</dbReference>
<evidence type="ECO:0000313" key="13">
    <source>
        <dbReference type="Proteomes" id="UP000001726"/>
    </source>
</evidence>
<proteinExistence type="inferred from homology"/>
<comment type="function">
    <text evidence="10">A helicase/nuclease that prepares dsDNA breaks (DSB) for recombinational DNA repair. Binds to DSBs and unwinds DNA via a highly rapid and processive ATP-dependent bidirectional helicase activity. Unwinds dsDNA until it encounters a Chi (crossover hotspot instigator) sequence from the 3' direction. Cuts ssDNA a few nucleotides 3' to the Chi site. The properties and activities of the enzyme are changed at Chi. The Chi-altered holoenzyme produces a long 3'-ssDNA overhang and facilitates RecA-binding to the ssDNA for homologous DNA recombination and repair. Holoenzyme degrades any linearized DNA that is unable to undergo homologous recombination. In the holoenzyme this subunit recognizes the wild-type Chi sequence, and when added to isolated RecB increases its ATP-dependent helicase processivity.</text>
</comment>
<dbReference type="InterPro" id="IPR041500">
    <property type="entry name" value="RecC_C"/>
</dbReference>
<dbReference type="InterPro" id="IPR013986">
    <property type="entry name" value="DExx_box_DNA_helicase_dom_sf"/>
</dbReference>
<dbReference type="FunFam" id="1.10.10.160:FF:000003">
    <property type="entry name" value="RecBCD enzyme subunit RecC"/>
    <property type="match status" value="1"/>
</dbReference>
<dbReference type="STRING" id="465817.ETA_27530"/>
<dbReference type="GO" id="GO:0003678">
    <property type="term" value="F:DNA helicase activity"/>
    <property type="evidence" value="ECO:0007669"/>
    <property type="project" value="UniProtKB-UniRule"/>
</dbReference>
<dbReference type="RefSeq" id="WP_012442456.1">
    <property type="nucleotide sequence ID" value="NC_010694.1"/>
</dbReference>
<gene>
    <name evidence="10 12" type="primary">recC</name>
    <name evidence="12" type="ordered locus">ETA_27530</name>
</gene>
<evidence type="ECO:0000256" key="8">
    <source>
        <dbReference type="ARBA" id="ARBA00023125"/>
    </source>
</evidence>
<reference evidence="12 13" key="1">
    <citation type="journal article" date="2008" name="Environ. Microbiol.">
        <title>The genome of Erwinia tasmaniensis strain Et1/99, a non-pathogenic bacterium in the genus Erwinia.</title>
        <authorList>
            <person name="Kube M."/>
            <person name="Migdoll A.M."/>
            <person name="Mueller I."/>
            <person name="Kuhl H."/>
            <person name="Beck A."/>
            <person name="Reinhardt R."/>
            <person name="Geider K."/>
        </authorList>
    </citation>
    <scope>NUCLEOTIDE SEQUENCE [LARGE SCALE GENOMIC DNA]</scope>
    <source>
        <strain evidence="13">DSM 17950 / CFBP 7177 / CIP 109463 / NCPPB 4357 / Et1/99</strain>
    </source>
</reference>
<comment type="subunit">
    <text evidence="10">Heterotrimer of RecB, RecC and RecD. All subunits contribute to DNA-binding.</text>
</comment>
<dbReference type="FunFam" id="3.40.50.300:FF:001068">
    <property type="entry name" value="RecBCD enzyme subunit RecC"/>
    <property type="match status" value="1"/>
</dbReference>
<evidence type="ECO:0000313" key="12">
    <source>
        <dbReference type="EMBL" id="CAO97799.1"/>
    </source>
</evidence>
<dbReference type="GO" id="GO:0008854">
    <property type="term" value="F:exodeoxyribonuclease V activity"/>
    <property type="evidence" value="ECO:0007669"/>
    <property type="project" value="InterPro"/>
</dbReference>
<keyword evidence="3 10" id="KW-0227">DNA damage</keyword>
<dbReference type="NCBIfam" id="NF008289">
    <property type="entry name" value="PRK11069.1"/>
    <property type="match status" value="1"/>
</dbReference>
<accession>B2VFU1</accession>
<dbReference type="KEGG" id="eta:ETA_27530"/>
<dbReference type="PANTHER" id="PTHR30591:SF1">
    <property type="entry name" value="RECBCD ENZYME SUBUNIT RECC"/>
    <property type="match status" value="1"/>
</dbReference>
<organism evidence="12 13">
    <name type="scientific">Erwinia tasmaniensis (strain DSM 17950 / CFBP 7177 / CIP 109463 / NCPPB 4357 / Et1/99)</name>
    <dbReference type="NCBI Taxonomy" id="465817"/>
    <lineage>
        <taxon>Bacteria</taxon>
        <taxon>Pseudomonadati</taxon>
        <taxon>Pseudomonadota</taxon>
        <taxon>Gammaproteobacteria</taxon>
        <taxon>Enterobacterales</taxon>
        <taxon>Erwiniaceae</taxon>
        <taxon>Erwinia</taxon>
    </lineage>
</organism>
<keyword evidence="2 10" id="KW-0547">Nucleotide-binding</keyword>
<dbReference type="HOGENOM" id="CLU_007513_0_0_6"/>
<feature type="domain" description="RecC C-terminal" evidence="11">
    <location>
        <begin position="830"/>
        <end position="1048"/>
    </location>
</feature>
<dbReference type="InterPro" id="IPR027417">
    <property type="entry name" value="P-loop_NTPase"/>
</dbReference>
<dbReference type="eggNOG" id="COG1330">
    <property type="taxonomic scope" value="Bacteria"/>
</dbReference>
<dbReference type="Gene3D" id="1.10.10.160">
    <property type="match status" value="1"/>
</dbReference>
<comment type="miscellaneous">
    <text evidence="10">In the RecBCD complex, RecB has a slow 3'-5' helicase, an exonuclease activity and loads RecA onto ssDNA, RecD has a fast 5'-3' helicase activity, while RecC stimulates the ATPase and processivity of the RecB helicase and contributes to recognition of the Chi site.</text>
</comment>
<dbReference type="GO" id="GO:0000724">
    <property type="term" value="P:double-strand break repair via homologous recombination"/>
    <property type="evidence" value="ECO:0007669"/>
    <property type="project" value="UniProtKB-UniRule"/>
</dbReference>
<keyword evidence="1 10" id="KW-0540">Nuclease</keyword>
<evidence type="ECO:0000256" key="4">
    <source>
        <dbReference type="ARBA" id="ARBA00022801"/>
    </source>
</evidence>
<keyword evidence="8 10" id="KW-0238">DNA-binding</keyword>
<evidence type="ECO:0000256" key="7">
    <source>
        <dbReference type="ARBA" id="ARBA00022840"/>
    </source>
</evidence>
<comment type="similarity">
    <text evidence="10">Belongs to the RecC family.</text>
</comment>
<evidence type="ECO:0000256" key="9">
    <source>
        <dbReference type="ARBA" id="ARBA00023204"/>
    </source>
</evidence>
<protein>
    <recommendedName>
        <fullName evidence="10">RecBCD enzyme subunit RecC</fullName>
    </recommendedName>
    <alternativeName>
        <fullName evidence="10">Exonuclease V subunit RecC</fullName>
        <shortName evidence="10">ExoV subunit RecC</shortName>
    </alternativeName>
    <alternativeName>
        <fullName evidence="10">Helicase/nuclease RecBCD subunit RecC</fullName>
    </alternativeName>
</protein>
<keyword evidence="7 10" id="KW-0067">ATP-binding</keyword>
<name>B2VFU1_ERWT9</name>
<dbReference type="SUPFAM" id="SSF52540">
    <property type="entry name" value="P-loop containing nucleoside triphosphate hydrolases"/>
    <property type="match status" value="2"/>
</dbReference>
<dbReference type="Pfam" id="PF04257">
    <property type="entry name" value="Exonuc_V_gamma"/>
    <property type="match status" value="1"/>
</dbReference>
<dbReference type="NCBIfam" id="TIGR01450">
    <property type="entry name" value="recC"/>
    <property type="match status" value="1"/>
</dbReference>
<keyword evidence="13" id="KW-1185">Reference proteome</keyword>
<dbReference type="Pfam" id="PF17946">
    <property type="entry name" value="RecC_C"/>
    <property type="match status" value="1"/>
</dbReference>
<evidence type="ECO:0000256" key="2">
    <source>
        <dbReference type="ARBA" id="ARBA00022741"/>
    </source>
</evidence>
<dbReference type="OrthoDB" id="9762834at2"/>
<dbReference type="AlphaFoldDB" id="B2VFU1"/>
<dbReference type="Gene3D" id="1.10.10.990">
    <property type="match status" value="1"/>
</dbReference>
<dbReference type="GO" id="GO:0009338">
    <property type="term" value="C:exodeoxyribonuclease V complex"/>
    <property type="evidence" value="ECO:0007669"/>
    <property type="project" value="InterPro"/>
</dbReference>
<evidence type="ECO:0000256" key="6">
    <source>
        <dbReference type="ARBA" id="ARBA00022839"/>
    </source>
</evidence>
<evidence type="ECO:0000256" key="1">
    <source>
        <dbReference type="ARBA" id="ARBA00022722"/>
    </source>
</evidence>
<keyword evidence="9 10" id="KW-0234">DNA repair</keyword>
<dbReference type="HAMAP" id="MF_01486">
    <property type="entry name" value="RecC"/>
    <property type="match status" value="1"/>
</dbReference>
<dbReference type="CDD" id="cd22353">
    <property type="entry name" value="RecC_C-like"/>
    <property type="match status" value="1"/>
</dbReference>
<dbReference type="Gene3D" id="3.40.50.10930">
    <property type="match status" value="1"/>
</dbReference>
<dbReference type="SUPFAM" id="SSF52980">
    <property type="entry name" value="Restriction endonuclease-like"/>
    <property type="match status" value="1"/>
</dbReference>
<dbReference type="FunFam" id="3.40.50.300:FF:001153">
    <property type="entry name" value="RecBCD enzyme subunit RecC"/>
    <property type="match status" value="1"/>
</dbReference>
<dbReference type="Proteomes" id="UP000001726">
    <property type="component" value="Chromosome"/>
</dbReference>
<evidence type="ECO:0000256" key="3">
    <source>
        <dbReference type="ARBA" id="ARBA00022763"/>
    </source>
</evidence>
<dbReference type="PANTHER" id="PTHR30591">
    <property type="entry name" value="RECBCD ENZYME SUBUNIT RECC"/>
    <property type="match status" value="1"/>
</dbReference>
<evidence type="ECO:0000256" key="5">
    <source>
        <dbReference type="ARBA" id="ARBA00022806"/>
    </source>
</evidence>
<evidence type="ECO:0000256" key="10">
    <source>
        <dbReference type="HAMAP-Rule" id="MF_01486"/>
    </source>
</evidence>
<evidence type="ECO:0000259" key="11">
    <source>
        <dbReference type="Pfam" id="PF17946"/>
    </source>
</evidence>
<dbReference type="Gene3D" id="3.40.50.300">
    <property type="entry name" value="P-loop containing nucleotide triphosphate hydrolases"/>
    <property type="match status" value="2"/>
</dbReference>
<keyword evidence="4 10" id="KW-0378">Hydrolase</keyword>